<dbReference type="Gene3D" id="2.80.10.50">
    <property type="match status" value="1"/>
</dbReference>
<dbReference type="Proteomes" id="UP001139955">
    <property type="component" value="Unassembled WGS sequence"/>
</dbReference>
<dbReference type="SUPFAM" id="SSF101898">
    <property type="entry name" value="NHL repeat"/>
    <property type="match status" value="1"/>
</dbReference>
<dbReference type="RefSeq" id="WP_301621514.1">
    <property type="nucleotide sequence ID" value="NZ_JAOSKY010000003.1"/>
</dbReference>
<comment type="caution">
    <text evidence="2">The sequence shown here is derived from an EMBL/GenBank/DDBJ whole genome shotgun (WGS) entry which is preliminary data.</text>
</comment>
<accession>A0A9X2XFD0</accession>
<keyword evidence="3" id="KW-1185">Reference proteome</keyword>
<feature type="region of interest" description="Disordered" evidence="1">
    <location>
        <begin position="1"/>
        <end position="21"/>
    </location>
</feature>
<feature type="compositionally biased region" description="Basic and acidic residues" evidence="1">
    <location>
        <begin position="12"/>
        <end position="21"/>
    </location>
</feature>
<name>A0A9X2XFD0_9PSED</name>
<evidence type="ECO:0000313" key="2">
    <source>
        <dbReference type="EMBL" id="MCU7247678.1"/>
    </source>
</evidence>
<evidence type="ECO:0000256" key="1">
    <source>
        <dbReference type="SAM" id="MobiDB-lite"/>
    </source>
</evidence>
<dbReference type="InterPro" id="IPR013431">
    <property type="entry name" value="Delta_60_rpt"/>
</dbReference>
<evidence type="ECO:0008006" key="4">
    <source>
        <dbReference type="Google" id="ProtNLM"/>
    </source>
</evidence>
<dbReference type="NCBIfam" id="TIGR02608">
    <property type="entry name" value="delta_60_rpt"/>
    <property type="match status" value="2"/>
</dbReference>
<dbReference type="AlphaFoldDB" id="A0A9X2XFD0"/>
<sequence>MKTDTLTGAPGSRDEHWGPNKDGRIFIKDVFDDGQSDARQAQGALILDDGSTLIATTMMEAGLPHFSIAKLNALGELDERFGRKGFLTELFAPDLSAKAGEMVQGADGRIYMFGGSKAPDSLDTEMAVLCFDETGKRIEDFGTNGQIIIEKKVNDRVFHGHLPGRIRVLPDGSLLVVANGAIGPSRVTRGYLMKFDARGRPVTSFGNNGVVDINLPYEAVTTLKDVCVLSDGRILLAGYAHAKSSRFSGGLLSMLNQNGSTNLIFGGDPNTPGFRLFAKADSNVSLNAVTEREPGKYLAAGSIGEVGATDAIGLLLGFDNQGKNDPEFNAGVALEGAVSPSHTTGWDALFTHGPNIYAAGGYDLLLASLTPDGELNPRFGTGGVVGEFMSGAANALLPYSSDRLLYVCNVIGLGGVSGVFYRYYRA</sequence>
<protein>
    <recommendedName>
        <fullName evidence="4">Delta-60 repeat domain-containing protein</fullName>
    </recommendedName>
</protein>
<evidence type="ECO:0000313" key="3">
    <source>
        <dbReference type="Proteomes" id="UP001139955"/>
    </source>
</evidence>
<dbReference type="EMBL" id="JAOSKY010000003">
    <property type="protein sequence ID" value="MCU7247678.1"/>
    <property type="molecule type" value="Genomic_DNA"/>
</dbReference>
<gene>
    <name evidence="2" type="ORF">OC940_07670</name>
</gene>
<reference evidence="2" key="2">
    <citation type="journal article" date="2023" name="mSystems">
        <title>Charting the Lipopeptidome of Nonpathogenic Pseudomonas.</title>
        <authorList>
            <person name="Cesa-Luna C."/>
            <person name="Geudens N."/>
            <person name="Girard L."/>
            <person name="De Roo V."/>
            <person name="Maklad H.R."/>
            <person name="Martins J.C."/>
            <person name="Hofte M."/>
            <person name="De Mot R."/>
        </authorList>
    </citation>
    <scope>NUCLEOTIDE SEQUENCE</scope>
    <source>
        <strain evidence="2">B1M3-32</strain>
    </source>
</reference>
<organism evidence="2 3">
    <name type="scientific">Pseudomonas koreensis</name>
    <dbReference type="NCBI Taxonomy" id="198620"/>
    <lineage>
        <taxon>Bacteria</taxon>
        <taxon>Pseudomonadati</taxon>
        <taxon>Pseudomonadota</taxon>
        <taxon>Gammaproteobacteria</taxon>
        <taxon>Pseudomonadales</taxon>
        <taxon>Pseudomonadaceae</taxon>
        <taxon>Pseudomonas</taxon>
    </lineage>
</organism>
<reference evidence="2" key="1">
    <citation type="submission" date="2022-09" db="EMBL/GenBank/DDBJ databases">
        <authorList>
            <person name="Cesa-Luna C."/>
            <person name="Girard L."/>
            <person name="Lood C."/>
            <person name="Hofte M."/>
            <person name="De Mot R."/>
        </authorList>
    </citation>
    <scope>NUCLEOTIDE SEQUENCE</scope>
    <source>
        <strain evidence="2">B1M3-32</strain>
    </source>
</reference>
<proteinExistence type="predicted"/>